<dbReference type="GO" id="GO:0016740">
    <property type="term" value="F:transferase activity"/>
    <property type="evidence" value="ECO:0007669"/>
    <property type="project" value="UniProtKB-KW"/>
</dbReference>
<dbReference type="Gene3D" id="2.40.440.10">
    <property type="entry name" value="L,D-transpeptidase catalytic domain-like"/>
    <property type="match status" value="1"/>
</dbReference>
<evidence type="ECO:0000313" key="9">
    <source>
        <dbReference type="EMBL" id="TKC02087.1"/>
    </source>
</evidence>
<evidence type="ECO:0000256" key="3">
    <source>
        <dbReference type="ARBA" id="ARBA00022679"/>
    </source>
</evidence>
<evidence type="ECO:0000256" key="1">
    <source>
        <dbReference type="ARBA" id="ARBA00004752"/>
    </source>
</evidence>
<dbReference type="GO" id="GO:0009252">
    <property type="term" value="P:peptidoglycan biosynthetic process"/>
    <property type="evidence" value="ECO:0007669"/>
    <property type="project" value="UniProtKB-UniPathway"/>
</dbReference>
<comment type="similarity">
    <text evidence="2">Belongs to the YkuD family.</text>
</comment>
<dbReference type="EMBL" id="SWBO01000003">
    <property type="protein sequence ID" value="TKC02087.1"/>
    <property type="molecule type" value="Genomic_DNA"/>
</dbReference>
<evidence type="ECO:0000256" key="6">
    <source>
        <dbReference type="ARBA" id="ARBA00023316"/>
    </source>
</evidence>
<keyword evidence="3" id="KW-0808">Transferase</keyword>
<proteinExistence type="inferred from homology"/>
<accession>A0A4V5NY46</accession>
<evidence type="ECO:0000256" key="7">
    <source>
        <dbReference type="PROSITE-ProRule" id="PRU01373"/>
    </source>
</evidence>
<evidence type="ECO:0000256" key="5">
    <source>
        <dbReference type="ARBA" id="ARBA00022984"/>
    </source>
</evidence>
<feature type="active site" description="Proton donor/acceptor" evidence="7">
    <location>
        <position position="237"/>
    </location>
</feature>
<dbReference type="CDD" id="cd16913">
    <property type="entry name" value="YkuD_like"/>
    <property type="match status" value="1"/>
</dbReference>
<comment type="pathway">
    <text evidence="1 7">Cell wall biogenesis; peptidoglycan biosynthesis.</text>
</comment>
<dbReference type="AlphaFoldDB" id="A0A4V5NY46"/>
<organism evidence="9 10">
    <name type="scientific">Pedobacter cryotolerans</name>
    <dbReference type="NCBI Taxonomy" id="2571270"/>
    <lineage>
        <taxon>Bacteria</taxon>
        <taxon>Pseudomonadati</taxon>
        <taxon>Bacteroidota</taxon>
        <taxon>Sphingobacteriia</taxon>
        <taxon>Sphingobacteriales</taxon>
        <taxon>Sphingobacteriaceae</taxon>
        <taxon>Pedobacter</taxon>
    </lineage>
</organism>
<keyword evidence="5 7" id="KW-0573">Peptidoglycan synthesis</keyword>
<sequence>MKTLLIILLIGGFITYLIWGHNNPDEHVELGKVAGKKEITGIQWHDSLYNHLPKNMDTTVIVNDSKGNPFKFSQYIKPVFNREAIIFRDKNVWRLHRLTQESQDSLKRDDYAVASSERWDAWRNPDTIQNWKIKLANISNTLNQADYITVLKGKRKMMITRNGSVVKTFNINMGFSPIGNKIKEGDGKTPEGIYHIDRKYVRSDKFYKSFLISYPNANDKRLAKQKGVKVGFGVSIHGTTPGKVNAKDWTAGCIALQNKDMDTLFKYIASGTTIEIKK</sequence>
<dbReference type="RefSeq" id="WP_136876090.1">
    <property type="nucleotide sequence ID" value="NZ_SWBO01000003.1"/>
</dbReference>
<dbReference type="InterPro" id="IPR038063">
    <property type="entry name" value="Transpep_catalytic_dom"/>
</dbReference>
<dbReference type="OrthoDB" id="9809748at2"/>
<evidence type="ECO:0000256" key="4">
    <source>
        <dbReference type="ARBA" id="ARBA00022960"/>
    </source>
</evidence>
<evidence type="ECO:0000313" key="10">
    <source>
        <dbReference type="Proteomes" id="UP000310477"/>
    </source>
</evidence>
<dbReference type="InterPro" id="IPR005490">
    <property type="entry name" value="LD_TPept_cat_dom"/>
</dbReference>
<dbReference type="Pfam" id="PF03734">
    <property type="entry name" value="YkuD"/>
    <property type="match status" value="1"/>
</dbReference>
<dbReference type="PROSITE" id="PS52029">
    <property type="entry name" value="LD_TPASE"/>
    <property type="match status" value="1"/>
</dbReference>
<gene>
    <name evidence="9" type="ORF">FA045_07535</name>
</gene>
<keyword evidence="10" id="KW-1185">Reference proteome</keyword>
<dbReference type="GO" id="GO:0008360">
    <property type="term" value="P:regulation of cell shape"/>
    <property type="evidence" value="ECO:0007669"/>
    <property type="project" value="UniProtKB-UniRule"/>
</dbReference>
<reference evidence="9 10" key="1">
    <citation type="submission" date="2019-04" db="EMBL/GenBank/DDBJ databases">
        <title>Pedobacter sp. AR-2-6 sp. nov., isolated from Arctic soil.</title>
        <authorList>
            <person name="Dahal R.H."/>
            <person name="Kim D.-U."/>
        </authorList>
    </citation>
    <scope>NUCLEOTIDE SEQUENCE [LARGE SCALE GENOMIC DNA]</scope>
    <source>
        <strain evidence="9 10">AR-2-6</strain>
    </source>
</reference>
<feature type="domain" description="L,D-TPase catalytic" evidence="8">
    <location>
        <begin position="146"/>
        <end position="277"/>
    </location>
</feature>
<dbReference type="GO" id="GO:0071555">
    <property type="term" value="P:cell wall organization"/>
    <property type="evidence" value="ECO:0007669"/>
    <property type="project" value="UniProtKB-UniRule"/>
</dbReference>
<dbReference type="Proteomes" id="UP000310477">
    <property type="component" value="Unassembled WGS sequence"/>
</dbReference>
<evidence type="ECO:0000259" key="8">
    <source>
        <dbReference type="PROSITE" id="PS52029"/>
    </source>
</evidence>
<comment type="caution">
    <text evidence="9">The sequence shown here is derived from an EMBL/GenBank/DDBJ whole genome shotgun (WGS) entry which is preliminary data.</text>
</comment>
<evidence type="ECO:0000256" key="2">
    <source>
        <dbReference type="ARBA" id="ARBA00005992"/>
    </source>
</evidence>
<dbReference type="PANTHER" id="PTHR36699:SF1">
    <property type="entry name" value="L,D-TRANSPEPTIDASE YAFK-RELATED"/>
    <property type="match status" value="1"/>
</dbReference>
<keyword evidence="6 7" id="KW-0961">Cell wall biogenesis/degradation</keyword>
<feature type="active site" description="Nucleophile" evidence="7">
    <location>
        <position position="253"/>
    </location>
</feature>
<keyword evidence="4 7" id="KW-0133">Cell shape</keyword>
<dbReference type="PANTHER" id="PTHR36699">
    <property type="entry name" value="LD-TRANSPEPTIDASE"/>
    <property type="match status" value="1"/>
</dbReference>
<protein>
    <recommendedName>
        <fullName evidence="8">L,D-TPase catalytic domain-containing protein</fullName>
    </recommendedName>
</protein>
<name>A0A4V5NY46_9SPHI</name>
<dbReference type="GO" id="GO:0004180">
    <property type="term" value="F:carboxypeptidase activity"/>
    <property type="evidence" value="ECO:0007669"/>
    <property type="project" value="UniProtKB-ARBA"/>
</dbReference>
<dbReference type="SUPFAM" id="SSF141523">
    <property type="entry name" value="L,D-transpeptidase catalytic domain-like"/>
    <property type="match status" value="1"/>
</dbReference>
<dbReference type="UniPathway" id="UPA00219"/>